<keyword evidence="1" id="KW-0472">Membrane</keyword>
<feature type="transmembrane region" description="Helical" evidence="1">
    <location>
        <begin position="45"/>
        <end position="63"/>
    </location>
</feature>
<accession>A0AAU9VKD5</accession>
<dbReference type="Proteomes" id="UP001159428">
    <property type="component" value="Unassembled WGS sequence"/>
</dbReference>
<protein>
    <submittedName>
        <fullName evidence="2">Uncharacterized protein</fullName>
    </submittedName>
</protein>
<organism evidence="2 3">
    <name type="scientific">Pocillopora meandrina</name>
    <dbReference type="NCBI Taxonomy" id="46732"/>
    <lineage>
        <taxon>Eukaryota</taxon>
        <taxon>Metazoa</taxon>
        <taxon>Cnidaria</taxon>
        <taxon>Anthozoa</taxon>
        <taxon>Hexacorallia</taxon>
        <taxon>Scleractinia</taxon>
        <taxon>Astrocoeniina</taxon>
        <taxon>Pocilloporidae</taxon>
        <taxon>Pocillopora</taxon>
    </lineage>
</organism>
<dbReference type="AlphaFoldDB" id="A0AAU9VKD5"/>
<sequence length="173" mass="19553">MAITIAEKQMMYPPSNVSTALLGNNLTCFRTTKKMDVTHTAKEAVMAYCIFMAALYHYGLMTAKYLSTLMTRRVPTIAKRHKKKESTMTGESQSLRLKQASPAISSAILNLMYNDDGVTTPPHRTSVNVKLQRYRNPGRNRSPPLIIVTRTNPFDRKHHRPNMVVAKVSTKLE</sequence>
<keyword evidence="1" id="KW-1133">Transmembrane helix</keyword>
<keyword evidence="3" id="KW-1185">Reference proteome</keyword>
<name>A0AAU9VKD5_9CNID</name>
<evidence type="ECO:0000313" key="3">
    <source>
        <dbReference type="Proteomes" id="UP001159428"/>
    </source>
</evidence>
<dbReference type="EMBL" id="CALNXJ010000001">
    <property type="protein sequence ID" value="CAH3031975.1"/>
    <property type="molecule type" value="Genomic_DNA"/>
</dbReference>
<proteinExistence type="predicted"/>
<evidence type="ECO:0000256" key="1">
    <source>
        <dbReference type="SAM" id="Phobius"/>
    </source>
</evidence>
<evidence type="ECO:0000313" key="2">
    <source>
        <dbReference type="EMBL" id="CAH3031975.1"/>
    </source>
</evidence>
<gene>
    <name evidence="2" type="ORF">PMEA_00000819</name>
</gene>
<comment type="caution">
    <text evidence="2">The sequence shown here is derived from an EMBL/GenBank/DDBJ whole genome shotgun (WGS) entry which is preliminary data.</text>
</comment>
<keyword evidence="1" id="KW-0812">Transmembrane</keyword>
<reference evidence="2 3" key="1">
    <citation type="submission" date="2022-05" db="EMBL/GenBank/DDBJ databases">
        <authorList>
            <consortium name="Genoscope - CEA"/>
            <person name="William W."/>
        </authorList>
    </citation>
    <scope>NUCLEOTIDE SEQUENCE [LARGE SCALE GENOMIC DNA]</scope>
</reference>